<evidence type="ECO:0000313" key="1">
    <source>
        <dbReference type="EMBL" id="VFJ56708.1"/>
    </source>
</evidence>
<dbReference type="EMBL" id="CAADFL010000203">
    <property type="protein sequence ID" value="VFK11727.1"/>
    <property type="molecule type" value="Genomic_DNA"/>
</dbReference>
<evidence type="ECO:0000313" key="3">
    <source>
        <dbReference type="EMBL" id="VFK11727.1"/>
    </source>
</evidence>
<reference evidence="2" key="1">
    <citation type="submission" date="2019-02" db="EMBL/GenBank/DDBJ databases">
        <authorList>
            <person name="Gruber-Vodicka R. H."/>
            <person name="Seah K. B. B."/>
        </authorList>
    </citation>
    <scope>NUCLEOTIDE SEQUENCE</scope>
    <source>
        <strain evidence="1">BECK_BZ163</strain>
        <strain evidence="3">BECK_BZ164</strain>
        <strain evidence="2">BECK_BZ165</strain>
    </source>
</reference>
<dbReference type="EMBL" id="CAADFA010000208">
    <property type="protein sequence ID" value="VFJ57771.1"/>
    <property type="molecule type" value="Genomic_DNA"/>
</dbReference>
<accession>A0A450SUV5</accession>
<gene>
    <name evidence="1" type="ORF">BECKFM1743A_GA0114220_101736</name>
    <name evidence="3" type="ORF">BECKFM1743B_GA0114221_102035</name>
    <name evidence="2" type="ORF">BECKFM1743C_GA0114222_102084</name>
</gene>
<dbReference type="EMBL" id="CAADEZ010000173">
    <property type="protein sequence ID" value="VFJ56708.1"/>
    <property type="molecule type" value="Genomic_DNA"/>
</dbReference>
<proteinExistence type="predicted"/>
<organism evidence="2">
    <name type="scientific">Candidatus Kentrum sp. FM</name>
    <dbReference type="NCBI Taxonomy" id="2126340"/>
    <lineage>
        <taxon>Bacteria</taxon>
        <taxon>Pseudomonadati</taxon>
        <taxon>Pseudomonadota</taxon>
        <taxon>Gammaproteobacteria</taxon>
        <taxon>Candidatus Kentrum</taxon>
    </lineage>
</organism>
<evidence type="ECO:0000313" key="2">
    <source>
        <dbReference type="EMBL" id="VFJ57771.1"/>
    </source>
</evidence>
<name>A0A450SUV5_9GAMM</name>
<protein>
    <submittedName>
        <fullName evidence="2">Uncharacterized protein</fullName>
    </submittedName>
</protein>
<sequence length="50" mass="5523">MDCSFVFQGNDAKDAAIEFGNDAPEAEPVVLLARLCLRPTRHDPVLVKRP</sequence>
<dbReference type="AlphaFoldDB" id="A0A450SUV5"/>